<dbReference type="PANTHER" id="PTHR33516">
    <property type="entry name" value="LEXA REPRESSOR"/>
    <property type="match status" value="1"/>
</dbReference>
<dbReference type="EC" id="3.4.21.88" evidence="12"/>
<evidence type="ECO:0000256" key="7">
    <source>
        <dbReference type="ARBA" id="ARBA00023015"/>
    </source>
</evidence>
<comment type="catalytic activity">
    <reaction evidence="12">
        <text>Hydrolysis of Ala-|-Gly bond in repressor LexA.</text>
        <dbReference type="EC" id="3.4.21.88"/>
    </reaction>
</comment>
<reference evidence="16 17" key="1">
    <citation type="submission" date="2017-01" db="EMBL/GenBank/DDBJ databases">
        <title>Complete Genome Sequence of Dolosigranulum pigrum isolated from a Patient with interstitial lung disease.</title>
        <authorList>
            <person name="Mukhopadhyay R."/>
            <person name="Joaquin J."/>
            <person name="Hogue R."/>
            <person name="Fitzgerald S."/>
            <person name="Jospin G."/>
            <person name="Eisen J.A."/>
            <person name="Chaturvedi V."/>
        </authorList>
    </citation>
    <scope>NUCLEOTIDE SEQUENCE [LARGE SCALE GENOMIC DNA]</scope>
    <source>
        <strain evidence="16 17">15S00348</strain>
    </source>
</reference>
<keyword evidence="5 12" id="KW-0378">Hydrolase</keyword>
<evidence type="ECO:0000256" key="11">
    <source>
        <dbReference type="ARBA" id="ARBA00023236"/>
    </source>
</evidence>
<feature type="domain" description="LexA repressor DNA-binding" evidence="15">
    <location>
        <begin position="10"/>
        <end position="68"/>
    </location>
</feature>
<organism evidence="16 17">
    <name type="scientific">Dolosigranulum pigrum</name>
    <dbReference type="NCBI Taxonomy" id="29394"/>
    <lineage>
        <taxon>Bacteria</taxon>
        <taxon>Bacillati</taxon>
        <taxon>Bacillota</taxon>
        <taxon>Bacilli</taxon>
        <taxon>Lactobacillales</taxon>
        <taxon>Carnobacteriaceae</taxon>
        <taxon>Dolosigranulum</taxon>
    </lineage>
</organism>
<dbReference type="CDD" id="cd06529">
    <property type="entry name" value="S24_LexA-like"/>
    <property type="match status" value="1"/>
</dbReference>
<keyword evidence="2 12" id="KW-0678">Repressor</keyword>
<dbReference type="GO" id="GO:0004252">
    <property type="term" value="F:serine-type endopeptidase activity"/>
    <property type="evidence" value="ECO:0007669"/>
    <property type="project" value="UniProtKB-UniRule"/>
</dbReference>
<keyword evidence="7 12" id="KW-0805">Transcription regulation</keyword>
<dbReference type="FunFam" id="2.10.109.10:FF:000001">
    <property type="entry name" value="LexA repressor"/>
    <property type="match status" value="1"/>
</dbReference>
<evidence type="ECO:0000256" key="12">
    <source>
        <dbReference type="HAMAP-Rule" id="MF_00015"/>
    </source>
</evidence>
<evidence type="ECO:0000259" key="14">
    <source>
        <dbReference type="Pfam" id="PF00717"/>
    </source>
</evidence>
<accession>A0A1S8KNM7</accession>
<dbReference type="AlphaFoldDB" id="A0A1S8KNM7"/>
<dbReference type="GO" id="GO:0009432">
    <property type="term" value="P:SOS response"/>
    <property type="evidence" value="ECO:0007669"/>
    <property type="project" value="UniProtKB-UniRule"/>
</dbReference>
<comment type="function">
    <text evidence="12">Represses a number of genes involved in the response to DNA damage (SOS response), including recA and lexA. In the presence of single-stranded DNA, RecA interacts with LexA causing an autocatalytic cleavage which disrupts the DNA-binding part of LexA, leading to derepression of the SOS regulon and eventually DNA repair.</text>
</comment>
<dbReference type="InterPro" id="IPR050077">
    <property type="entry name" value="LexA_repressor"/>
</dbReference>
<dbReference type="InterPro" id="IPR006200">
    <property type="entry name" value="LexA"/>
</dbReference>
<dbReference type="InterPro" id="IPR006197">
    <property type="entry name" value="Peptidase_S24_LexA"/>
</dbReference>
<evidence type="ECO:0000256" key="5">
    <source>
        <dbReference type="ARBA" id="ARBA00022801"/>
    </source>
</evidence>
<dbReference type="PANTHER" id="PTHR33516:SF2">
    <property type="entry name" value="LEXA REPRESSOR-RELATED"/>
    <property type="match status" value="1"/>
</dbReference>
<feature type="active site" description="For autocatalytic cleavage activity" evidence="12">
    <location>
        <position position="133"/>
    </location>
</feature>
<evidence type="ECO:0000256" key="4">
    <source>
        <dbReference type="ARBA" id="ARBA00022763"/>
    </source>
</evidence>
<evidence type="ECO:0000313" key="16">
    <source>
        <dbReference type="EMBL" id="OOL81085.1"/>
    </source>
</evidence>
<evidence type="ECO:0000256" key="1">
    <source>
        <dbReference type="ARBA" id="ARBA00007484"/>
    </source>
</evidence>
<dbReference type="InterPro" id="IPR036390">
    <property type="entry name" value="WH_DNA-bd_sf"/>
</dbReference>
<dbReference type="GO" id="GO:0045892">
    <property type="term" value="P:negative regulation of DNA-templated transcription"/>
    <property type="evidence" value="ECO:0007669"/>
    <property type="project" value="UniProtKB-UniRule"/>
</dbReference>
<dbReference type="NCBIfam" id="TIGR00498">
    <property type="entry name" value="lexA"/>
    <property type="match status" value="1"/>
</dbReference>
<evidence type="ECO:0000256" key="3">
    <source>
        <dbReference type="ARBA" id="ARBA00022705"/>
    </source>
</evidence>
<feature type="domain" description="Peptidase S24/S26A/S26B/S26C" evidence="14">
    <location>
        <begin position="90"/>
        <end position="204"/>
    </location>
</feature>
<dbReference type="GO" id="GO:0003677">
    <property type="term" value="F:DNA binding"/>
    <property type="evidence" value="ECO:0007669"/>
    <property type="project" value="UniProtKB-UniRule"/>
</dbReference>
<dbReference type="GO" id="GO:0006260">
    <property type="term" value="P:DNA replication"/>
    <property type="evidence" value="ECO:0007669"/>
    <property type="project" value="UniProtKB-UniRule"/>
</dbReference>
<evidence type="ECO:0000313" key="17">
    <source>
        <dbReference type="Proteomes" id="UP000190409"/>
    </source>
</evidence>
<name>A0A1S8KNM7_9LACT</name>
<dbReference type="InterPro" id="IPR039418">
    <property type="entry name" value="LexA-like"/>
</dbReference>
<dbReference type="RefSeq" id="WP_077862576.1">
    <property type="nucleotide sequence ID" value="NZ_CP040419.1"/>
</dbReference>
<dbReference type="GO" id="GO:0006281">
    <property type="term" value="P:DNA repair"/>
    <property type="evidence" value="ECO:0007669"/>
    <property type="project" value="UniProtKB-UniRule"/>
</dbReference>
<dbReference type="PRINTS" id="PR00726">
    <property type="entry name" value="LEXASERPTASE"/>
</dbReference>
<dbReference type="InterPro" id="IPR036388">
    <property type="entry name" value="WH-like_DNA-bd_sf"/>
</dbReference>
<feature type="site" description="Cleavage; by autolysis" evidence="12">
    <location>
        <begin position="97"/>
        <end position="98"/>
    </location>
</feature>
<keyword evidence="8 12" id="KW-0238">DNA-binding</keyword>
<dbReference type="Proteomes" id="UP000190409">
    <property type="component" value="Unassembled WGS sequence"/>
</dbReference>
<evidence type="ECO:0000256" key="10">
    <source>
        <dbReference type="ARBA" id="ARBA00023204"/>
    </source>
</evidence>
<evidence type="ECO:0000256" key="8">
    <source>
        <dbReference type="ARBA" id="ARBA00023125"/>
    </source>
</evidence>
<dbReference type="SUPFAM" id="SSF46785">
    <property type="entry name" value="Winged helix' DNA-binding domain"/>
    <property type="match status" value="1"/>
</dbReference>
<keyword evidence="10 12" id="KW-0234">DNA repair</keyword>
<dbReference type="Gene3D" id="1.10.10.10">
    <property type="entry name" value="Winged helix-like DNA-binding domain superfamily/Winged helix DNA-binding domain"/>
    <property type="match status" value="1"/>
</dbReference>
<evidence type="ECO:0000256" key="9">
    <source>
        <dbReference type="ARBA" id="ARBA00023163"/>
    </source>
</evidence>
<dbReference type="GO" id="GO:0006508">
    <property type="term" value="P:proteolysis"/>
    <property type="evidence" value="ECO:0007669"/>
    <property type="project" value="InterPro"/>
</dbReference>
<proteinExistence type="inferred from homology"/>
<dbReference type="InterPro" id="IPR036286">
    <property type="entry name" value="LexA/Signal_pep-like_sf"/>
</dbReference>
<dbReference type="InterPro" id="IPR006199">
    <property type="entry name" value="LexA_DNA-bd_dom"/>
</dbReference>
<dbReference type="SUPFAM" id="SSF51306">
    <property type="entry name" value="LexA/Signal peptidase"/>
    <property type="match status" value="1"/>
</dbReference>
<gene>
    <name evidence="12" type="primary">lexA</name>
    <name evidence="16" type="ORF">BWX42_04375</name>
</gene>
<dbReference type="HAMAP" id="MF_00015">
    <property type="entry name" value="LexA"/>
    <property type="match status" value="1"/>
</dbReference>
<dbReference type="Pfam" id="PF01726">
    <property type="entry name" value="LexA_DNA_bind"/>
    <property type="match status" value="1"/>
</dbReference>
<evidence type="ECO:0000256" key="2">
    <source>
        <dbReference type="ARBA" id="ARBA00022491"/>
    </source>
</evidence>
<comment type="similarity">
    <text evidence="1 12 13">Belongs to the peptidase S24 family.</text>
</comment>
<sequence length="212" mass="23727">MGKRGRTGVKQLEILEYIYQTIEEHGYPPTVREIGDATELSSTATVYGHLKRLADKGFINRGSSKMRAIEVTTQGLKELDISPYEDELIPLLGTVSAGEPILAYEEATDYFPLPTDLELDKGQLFMLTISGNSMIEAGIFDGDQVIVRQQNTANNGDIVIAMTDEDEATCKRFYKEANHIRLHPENELLDDIILDQVTILGRVVSLYRSQVF</sequence>
<keyword evidence="3 12" id="KW-0235">DNA replication</keyword>
<feature type="DNA-binding region" description="H-T-H motif" evidence="12">
    <location>
        <begin position="31"/>
        <end position="51"/>
    </location>
</feature>
<comment type="subunit">
    <text evidence="12">Homodimer.</text>
</comment>
<dbReference type="Pfam" id="PF00717">
    <property type="entry name" value="Peptidase_S24"/>
    <property type="match status" value="1"/>
</dbReference>
<keyword evidence="11 12" id="KW-0742">SOS response</keyword>
<keyword evidence="6 12" id="KW-0068">Autocatalytic cleavage</keyword>
<evidence type="ECO:0000259" key="15">
    <source>
        <dbReference type="Pfam" id="PF01726"/>
    </source>
</evidence>
<dbReference type="Gene3D" id="2.10.109.10">
    <property type="entry name" value="Umud Fragment, subunit A"/>
    <property type="match status" value="1"/>
</dbReference>
<evidence type="ECO:0000256" key="6">
    <source>
        <dbReference type="ARBA" id="ARBA00022813"/>
    </source>
</evidence>
<evidence type="ECO:0000256" key="13">
    <source>
        <dbReference type="RuleBase" id="RU003991"/>
    </source>
</evidence>
<dbReference type="EMBL" id="MUYF01000003">
    <property type="protein sequence ID" value="OOL81085.1"/>
    <property type="molecule type" value="Genomic_DNA"/>
</dbReference>
<keyword evidence="4 12" id="KW-0227">DNA damage</keyword>
<comment type="caution">
    <text evidence="16">The sequence shown here is derived from an EMBL/GenBank/DDBJ whole genome shotgun (WGS) entry which is preliminary data.</text>
</comment>
<protein>
    <recommendedName>
        <fullName evidence="12">LexA repressor</fullName>
        <ecNumber evidence="12">3.4.21.88</ecNumber>
    </recommendedName>
</protein>
<feature type="active site" description="For autocatalytic cleavage activity" evidence="12">
    <location>
        <position position="171"/>
    </location>
</feature>
<dbReference type="InterPro" id="IPR015927">
    <property type="entry name" value="Peptidase_S24_S26A/B/C"/>
</dbReference>
<keyword evidence="9 12" id="KW-0804">Transcription</keyword>